<organism evidence="7 8">
    <name type="scientific">Paramecium pentaurelia</name>
    <dbReference type="NCBI Taxonomy" id="43138"/>
    <lineage>
        <taxon>Eukaryota</taxon>
        <taxon>Sar</taxon>
        <taxon>Alveolata</taxon>
        <taxon>Ciliophora</taxon>
        <taxon>Intramacronucleata</taxon>
        <taxon>Oligohymenophorea</taxon>
        <taxon>Peniculida</taxon>
        <taxon>Parameciidae</taxon>
        <taxon>Paramecium</taxon>
    </lineage>
</organism>
<sequence length="805" mass="93000">MDEIKIDRSIKENQQIKDLFSKFQSLNKRSNDQINQQLEQLYNSLEQQQQQNFSVSDFNSSPQLEYEDLLYLSFLLLSKTCLIIICYRIIQPLRQKGSFSIDKYGERKNSNCSNASHSIVQKKKLNVDIVTSSPVLAIRDANDLAPFYQLFSVSVAHNINEYPSNLEEMLPCYKSQVIYGDPHSFQADILRHKYSKLGTMEDRQQGYIIIDEVDAMLIDGYSHKTLLSTPIPGMLDLTKILRLIWDEICKSEPNLSTDRKVMIIDGKDYYCIGNQIPAFRLNYINFMKKLWIEKHQLLGLTGTLGSQITQNLLAKKYNVDFVFMPPYKQSLLKVEPGIAAQGENEWFEEISKGGLQQLEKKRAVLIINRTIEDVHKIEGYSKNYNIKSTTYVDDNQQISKEIGPNQIIIATNLAGRGTDLTANKELETNGDLHVIMSFLPRNVRVQLQGFGRAGRQGQQGTAQLIVNFQTNLYLGTLNQIKTPEDAISYYKNNQKQQNYTYLDVLIFFRDLNEQQYSNEIEKEMDKLQNQDKCFEKFYNIAKTQVNIKTHRAEYLALEEKWGLYLEQNQDKGIKEDEIESVFISKEVQNPKHLIYQGLQNGDLNIFKKAAEIAICDPQVYYFKGLFEIQNEEISNGIQSLEQAKSLFQNKIDDEKGFATAAKLNRIQVDSFQVKQQINKPSQTNIQKEDSQMKKLNLINDSKNQKISAVQFLEQSKVSKDVVEQKIQNHLKVYQKAIDNIDELLNTLKNFQSEKEELNLSWQPVITKEEKENAESEQCIKDQQEVIDDGPLPQFGKLTKIKKEKK</sequence>
<feature type="domain" description="Helicase C-terminal" evidence="5">
    <location>
        <begin position="354"/>
        <end position="528"/>
    </location>
</feature>
<keyword evidence="3" id="KW-0812">Transmembrane</keyword>
<evidence type="ECO:0000313" key="8">
    <source>
        <dbReference type="Proteomes" id="UP000689195"/>
    </source>
</evidence>
<proteinExistence type="predicted"/>
<dbReference type="GO" id="GO:0016020">
    <property type="term" value="C:membrane"/>
    <property type="evidence" value="ECO:0007669"/>
    <property type="project" value="InterPro"/>
</dbReference>
<keyword evidence="3" id="KW-1133">Transmembrane helix</keyword>
<keyword evidence="3" id="KW-0472">Membrane</keyword>
<reference evidence="7" key="1">
    <citation type="submission" date="2021-01" db="EMBL/GenBank/DDBJ databases">
        <authorList>
            <consortium name="Genoscope - CEA"/>
            <person name="William W."/>
        </authorList>
    </citation>
    <scope>NUCLEOTIDE SEQUENCE</scope>
</reference>
<comment type="caution">
    <text evidence="7">The sequence shown here is derived from an EMBL/GenBank/DDBJ whole genome shotgun (WGS) entry which is preliminary data.</text>
</comment>
<dbReference type="GO" id="GO:0006605">
    <property type="term" value="P:protein targeting"/>
    <property type="evidence" value="ECO:0007669"/>
    <property type="project" value="InterPro"/>
</dbReference>
<dbReference type="InterPro" id="IPR014018">
    <property type="entry name" value="SecA_motor_DEAD"/>
</dbReference>
<name>A0A8S1Y5C8_9CILI</name>
<dbReference type="PANTHER" id="PTHR30612:SF0">
    <property type="entry name" value="CHLOROPLAST PROTEIN-TRANSPORTING ATPASE"/>
    <property type="match status" value="1"/>
</dbReference>
<evidence type="ECO:0000313" key="7">
    <source>
        <dbReference type="EMBL" id="CAD8209215.1"/>
    </source>
</evidence>
<evidence type="ECO:0000259" key="4">
    <source>
        <dbReference type="PROSITE" id="PS51192"/>
    </source>
</evidence>
<dbReference type="PANTHER" id="PTHR30612">
    <property type="entry name" value="SECA INNER MEMBRANE COMPONENT OF SEC PROTEIN SECRETION SYSTEM"/>
    <property type="match status" value="1"/>
</dbReference>
<dbReference type="GO" id="GO:0006886">
    <property type="term" value="P:intracellular protein transport"/>
    <property type="evidence" value="ECO:0007669"/>
    <property type="project" value="InterPro"/>
</dbReference>
<keyword evidence="1" id="KW-0963">Cytoplasm</keyword>
<accession>A0A8S1Y5C8</accession>
<feature type="transmembrane region" description="Helical" evidence="3">
    <location>
        <begin position="69"/>
        <end position="90"/>
    </location>
</feature>
<dbReference type="InterPro" id="IPR011115">
    <property type="entry name" value="SecA_DEAD"/>
</dbReference>
<evidence type="ECO:0000256" key="1">
    <source>
        <dbReference type="ARBA" id="ARBA00022490"/>
    </source>
</evidence>
<dbReference type="GO" id="GO:0017038">
    <property type="term" value="P:protein import"/>
    <property type="evidence" value="ECO:0007669"/>
    <property type="project" value="InterPro"/>
</dbReference>
<protein>
    <recommendedName>
        <fullName evidence="9">Protein translocase subunit SecA</fullName>
    </recommendedName>
</protein>
<dbReference type="PROSITE" id="PS51194">
    <property type="entry name" value="HELICASE_CTER"/>
    <property type="match status" value="1"/>
</dbReference>
<feature type="coiled-coil region" evidence="2">
    <location>
        <begin position="726"/>
        <end position="760"/>
    </location>
</feature>
<dbReference type="GO" id="GO:0005524">
    <property type="term" value="F:ATP binding"/>
    <property type="evidence" value="ECO:0007669"/>
    <property type="project" value="InterPro"/>
</dbReference>
<evidence type="ECO:0008006" key="9">
    <source>
        <dbReference type="Google" id="ProtNLM"/>
    </source>
</evidence>
<evidence type="ECO:0000259" key="6">
    <source>
        <dbReference type="PROSITE" id="PS51196"/>
    </source>
</evidence>
<dbReference type="Proteomes" id="UP000689195">
    <property type="component" value="Unassembled WGS sequence"/>
</dbReference>
<dbReference type="Pfam" id="PF07517">
    <property type="entry name" value="SecA_DEAD"/>
    <property type="match status" value="1"/>
</dbReference>
<dbReference type="AlphaFoldDB" id="A0A8S1Y5C8"/>
<evidence type="ECO:0000259" key="5">
    <source>
        <dbReference type="PROSITE" id="PS51194"/>
    </source>
</evidence>
<dbReference type="EMBL" id="CAJJDO010000153">
    <property type="protein sequence ID" value="CAD8209215.1"/>
    <property type="molecule type" value="Genomic_DNA"/>
</dbReference>
<keyword evidence="8" id="KW-1185">Reference proteome</keyword>
<gene>
    <name evidence="7" type="ORF">PPENT_87.1.T1530123</name>
</gene>
<dbReference type="InterPro" id="IPR000185">
    <property type="entry name" value="SecA"/>
</dbReference>
<dbReference type="PROSITE" id="PS51192">
    <property type="entry name" value="HELICASE_ATP_BIND_1"/>
    <property type="match status" value="1"/>
</dbReference>
<feature type="domain" description="SecA family profile" evidence="6">
    <location>
        <begin position="1"/>
        <end position="496"/>
    </location>
</feature>
<evidence type="ECO:0000256" key="2">
    <source>
        <dbReference type="SAM" id="Coils"/>
    </source>
</evidence>
<dbReference type="InterPro" id="IPR001650">
    <property type="entry name" value="Helicase_C-like"/>
</dbReference>
<dbReference type="PROSITE" id="PS51196">
    <property type="entry name" value="SECA_MOTOR_DEAD"/>
    <property type="match status" value="1"/>
</dbReference>
<dbReference type="OrthoDB" id="10067052at2759"/>
<keyword evidence="2" id="KW-0175">Coiled coil</keyword>
<evidence type="ECO:0000256" key="3">
    <source>
        <dbReference type="SAM" id="Phobius"/>
    </source>
</evidence>
<dbReference type="InterPro" id="IPR014001">
    <property type="entry name" value="Helicase_ATP-bd"/>
</dbReference>
<feature type="domain" description="Helicase ATP-binding" evidence="4">
    <location>
        <begin position="119"/>
        <end position="322"/>
    </location>
</feature>